<keyword evidence="10" id="KW-1185">Reference proteome</keyword>
<feature type="active site" description="Charge relay system" evidence="5">
    <location>
        <position position="247"/>
    </location>
</feature>
<keyword evidence="3 5" id="KW-0378">Hydrolase</keyword>
<keyword evidence="6" id="KW-0472">Membrane</keyword>
<dbReference type="GO" id="GO:0004252">
    <property type="term" value="F:serine-type endopeptidase activity"/>
    <property type="evidence" value="ECO:0007669"/>
    <property type="project" value="UniProtKB-UniRule"/>
</dbReference>
<evidence type="ECO:0000256" key="1">
    <source>
        <dbReference type="ARBA" id="ARBA00011073"/>
    </source>
</evidence>
<dbReference type="PRINTS" id="PR00723">
    <property type="entry name" value="SUBTILISIN"/>
</dbReference>
<dbReference type="PROSITE" id="PS51892">
    <property type="entry name" value="SUBTILASE"/>
    <property type="match status" value="1"/>
</dbReference>
<feature type="active site" description="Charge relay system" evidence="5">
    <location>
        <position position="63"/>
    </location>
</feature>
<name>A0A8J3NLB8_9ACTN</name>
<dbReference type="InterPro" id="IPR015500">
    <property type="entry name" value="Peptidase_S8_subtilisin-rel"/>
</dbReference>
<dbReference type="Pfam" id="PF00082">
    <property type="entry name" value="Peptidase_S8"/>
    <property type="match status" value="1"/>
</dbReference>
<feature type="transmembrane region" description="Helical" evidence="6">
    <location>
        <begin position="327"/>
        <end position="348"/>
    </location>
</feature>
<evidence type="ECO:0000256" key="4">
    <source>
        <dbReference type="ARBA" id="ARBA00022825"/>
    </source>
</evidence>
<dbReference type="AlphaFoldDB" id="A0A8J3NLB8"/>
<dbReference type="PANTHER" id="PTHR43806:SF11">
    <property type="entry name" value="CEREVISIN-RELATED"/>
    <property type="match status" value="1"/>
</dbReference>
<evidence type="ECO:0000313" key="9">
    <source>
        <dbReference type="EMBL" id="GIF85330.1"/>
    </source>
</evidence>
<accession>A0A8J3NLB8</accession>
<organism evidence="9 10">
    <name type="scientific">Catellatospora bangladeshensis</name>
    <dbReference type="NCBI Taxonomy" id="310355"/>
    <lineage>
        <taxon>Bacteria</taxon>
        <taxon>Bacillati</taxon>
        <taxon>Actinomycetota</taxon>
        <taxon>Actinomycetes</taxon>
        <taxon>Micromonosporales</taxon>
        <taxon>Micromonosporaceae</taxon>
        <taxon>Catellatospora</taxon>
    </lineage>
</organism>
<dbReference type="Gene3D" id="3.40.50.200">
    <property type="entry name" value="Peptidase S8/S53 domain"/>
    <property type="match status" value="1"/>
</dbReference>
<reference evidence="9 10" key="1">
    <citation type="submission" date="2021-01" db="EMBL/GenBank/DDBJ databases">
        <title>Whole genome shotgun sequence of Catellatospora bangladeshensis NBRC 107357.</title>
        <authorList>
            <person name="Komaki H."/>
            <person name="Tamura T."/>
        </authorList>
    </citation>
    <scope>NUCLEOTIDE SEQUENCE [LARGE SCALE GENOMIC DNA]</scope>
    <source>
        <strain evidence="9 10">NBRC 107357</strain>
    </source>
</reference>
<evidence type="ECO:0000256" key="6">
    <source>
        <dbReference type="SAM" id="Phobius"/>
    </source>
</evidence>
<dbReference type="InterPro" id="IPR000209">
    <property type="entry name" value="Peptidase_S8/S53_dom"/>
</dbReference>
<comment type="similarity">
    <text evidence="1 5">Belongs to the peptidase S8 family.</text>
</comment>
<dbReference type="PROSITE" id="PS00136">
    <property type="entry name" value="SUBTILASE_ASP"/>
    <property type="match status" value="1"/>
</dbReference>
<keyword evidence="4 5" id="KW-0720">Serine protease</keyword>
<protein>
    <submittedName>
        <fullName evidence="9">Type VII secretion-associated serine protease</fullName>
    </submittedName>
</protein>
<dbReference type="InterPro" id="IPR036852">
    <property type="entry name" value="Peptidase_S8/S53_dom_sf"/>
</dbReference>
<evidence type="ECO:0000313" key="10">
    <source>
        <dbReference type="Proteomes" id="UP000601223"/>
    </source>
</evidence>
<gene>
    <name evidence="9" type="ORF">Cba03nite_66790</name>
</gene>
<feature type="chain" id="PRO_5035203101" evidence="7">
    <location>
        <begin position="30"/>
        <end position="354"/>
    </location>
</feature>
<comment type="caution">
    <text evidence="9">The sequence shown here is derived from an EMBL/GenBank/DDBJ whole genome shotgun (WGS) entry which is preliminary data.</text>
</comment>
<feature type="domain" description="Peptidase S8/S53" evidence="8">
    <location>
        <begin position="54"/>
        <end position="295"/>
    </location>
</feature>
<evidence type="ECO:0000259" key="8">
    <source>
        <dbReference type="Pfam" id="PF00082"/>
    </source>
</evidence>
<dbReference type="Proteomes" id="UP000601223">
    <property type="component" value="Unassembled WGS sequence"/>
</dbReference>
<evidence type="ECO:0000256" key="5">
    <source>
        <dbReference type="PROSITE-ProRule" id="PRU01240"/>
    </source>
</evidence>
<dbReference type="InterPro" id="IPR023827">
    <property type="entry name" value="Peptidase_S8_Asp-AS"/>
</dbReference>
<dbReference type="InterPro" id="IPR050131">
    <property type="entry name" value="Peptidase_S8_subtilisin-like"/>
</dbReference>
<dbReference type="RefSeq" id="WP_203755051.1">
    <property type="nucleotide sequence ID" value="NZ_BONF01000046.1"/>
</dbReference>
<evidence type="ECO:0000256" key="3">
    <source>
        <dbReference type="ARBA" id="ARBA00022801"/>
    </source>
</evidence>
<evidence type="ECO:0000256" key="2">
    <source>
        <dbReference type="ARBA" id="ARBA00022670"/>
    </source>
</evidence>
<keyword evidence="6" id="KW-0812">Transmembrane</keyword>
<dbReference type="SUPFAM" id="SSF52743">
    <property type="entry name" value="Subtilisin-like"/>
    <property type="match status" value="1"/>
</dbReference>
<feature type="active site" description="Charge relay system" evidence="5">
    <location>
        <position position="98"/>
    </location>
</feature>
<keyword evidence="7" id="KW-0732">Signal</keyword>
<dbReference type="PANTHER" id="PTHR43806">
    <property type="entry name" value="PEPTIDASE S8"/>
    <property type="match status" value="1"/>
</dbReference>
<evidence type="ECO:0000256" key="7">
    <source>
        <dbReference type="SAM" id="SignalP"/>
    </source>
</evidence>
<keyword evidence="2 5" id="KW-0645">Protease</keyword>
<dbReference type="GO" id="GO:0006508">
    <property type="term" value="P:proteolysis"/>
    <property type="evidence" value="ECO:0007669"/>
    <property type="project" value="UniProtKB-KW"/>
</dbReference>
<proteinExistence type="inferred from homology"/>
<sequence>MSPLATVRLTTIALVMTAVLLGAANGAIATDDVSDGQWFHSFLSTDKANKITDGAGVTVAVIDSGVDASHPDLRGSVRPGIDLAEGGHGDGRTDEDGHGTAMAGLIAAHGRVRGIAPGAAIVPVKVSPHRQMTAADIVEGIQWAISQKVDVISISLADDFDDPALRQAVAQALKSDIVVVAGAGNKPDPTVGFPAAIPGVVAVGGVDRQGDHAKISVTGAAIVVCAPSDEITSTGLQHLWRKATGTSDSTAIVAGAAALVRARYPDLSAAEVVHRITATAIDKGPAGRDPQYGYGVLDIVAALTADVPPLASASPSTPAEPDSNNPWPLVIIIGTVVVAGVLVLLLVVRSRRRG</sequence>
<dbReference type="EMBL" id="BONF01000046">
    <property type="protein sequence ID" value="GIF85330.1"/>
    <property type="molecule type" value="Genomic_DNA"/>
</dbReference>
<feature type="signal peptide" evidence="7">
    <location>
        <begin position="1"/>
        <end position="29"/>
    </location>
</feature>
<keyword evidence="6" id="KW-1133">Transmembrane helix</keyword>